<evidence type="ECO:0000313" key="3">
    <source>
        <dbReference type="EMBL" id="KAI3907996.1"/>
    </source>
</evidence>
<keyword evidence="1" id="KW-0732">Signal</keyword>
<dbReference type="Pfam" id="PF14365">
    <property type="entry name" value="Neprosin_AP"/>
    <property type="match status" value="1"/>
</dbReference>
<dbReference type="InterPro" id="IPR053168">
    <property type="entry name" value="Glutamic_endopeptidase"/>
</dbReference>
<dbReference type="PROSITE" id="PS52045">
    <property type="entry name" value="NEPROSIN_PEP_CD"/>
    <property type="match status" value="1"/>
</dbReference>
<evidence type="ECO:0000256" key="1">
    <source>
        <dbReference type="SAM" id="SignalP"/>
    </source>
</evidence>
<comment type="caution">
    <text evidence="3">The sequence shown here is derived from an EMBL/GenBank/DDBJ whole genome shotgun (WGS) entry which is preliminary data.</text>
</comment>
<keyword evidence="4" id="KW-1185">Reference proteome</keyword>
<dbReference type="PANTHER" id="PTHR31589:SF110">
    <property type="entry name" value="PROTEIN, PUTATIVE (DUF239)-RELATED"/>
    <property type="match status" value="1"/>
</dbReference>
<feature type="chain" id="PRO_5042277684" description="Neprosin PEP catalytic domain-containing protein" evidence="1">
    <location>
        <begin position="26"/>
        <end position="408"/>
    </location>
</feature>
<feature type="domain" description="Neprosin PEP catalytic" evidence="2">
    <location>
        <begin position="138"/>
        <end position="408"/>
    </location>
</feature>
<organism evidence="3 4">
    <name type="scientific">Papaver atlanticum</name>
    <dbReference type="NCBI Taxonomy" id="357466"/>
    <lineage>
        <taxon>Eukaryota</taxon>
        <taxon>Viridiplantae</taxon>
        <taxon>Streptophyta</taxon>
        <taxon>Embryophyta</taxon>
        <taxon>Tracheophyta</taxon>
        <taxon>Spermatophyta</taxon>
        <taxon>Magnoliopsida</taxon>
        <taxon>Ranunculales</taxon>
        <taxon>Papaveraceae</taxon>
        <taxon>Papaveroideae</taxon>
        <taxon>Papaver</taxon>
    </lineage>
</organism>
<protein>
    <recommendedName>
        <fullName evidence="2">Neprosin PEP catalytic domain-containing protein</fullName>
    </recommendedName>
</protein>
<feature type="signal peptide" evidence="1">
    <location>
        <begin position="1"/>
        <end position="25"/>
    </location>
</feature>
<gene>
    <name evidence="3" type="ORF">MKW98_003641</name>
</gene>
<sequence length="408" mass="46632">MSPKSFINLIIVLVLLNLSIEHYHGAEGKNNKLVPKEEDMELDMRLKIQNKTPVKSIKTKLGDIYDCINIYKQPAFDHPLLKNHKIQMKPSVIQEERIHKPISNTVSSVERYKIQGCPSETVPIRRTSKEELINAKYLNNWIKPRHFVSAETFAEKAYYGGKASITDVNPKVDMDQFSTAQIWIQNGPAEELNSIEFGWAVYPQLFGDNLTRVFGLWTIQKLIYTLIFIFIIIVQADGFKNTGCYNMLCPGFVQVHPEYIFGEYIKAKPYGEKPTWFDFSVYRDLESGNWWFVNGFENTEIGYWPKEIFTHLANNASTVRFGGVAGGDPGKPTPPMGHGYLPYYNDRYTCTIEEMKIVNDQGNFVDFDTSNVQLKNDTKTSCYDLIFIGKEVYHGITMFFGGPGGDCP</sequence>
<dbReference type="AlphaFoldDB" id="A0AAD4SHH8"/>
<dbReference type="PANTHER" id="PTHR31589">
    <property type="entry name" value="PROTEIN, PUTATIVE (DUF239)-RELATED-RELATED"/>
    <property type="match status" value="1"/>
</dbReference>
<dbReference type="Pfam" id="PF03080">
    <property type="entry name" value="Neprosin"/>
    <property type="match status" value="1"/>
</dbReference>
<dbReference type="Proteomes" id="UP001202328">
    <property type="component" value="Unassembled WGS sequence"/>
</dbReference>
<dbReference type="InterPro" id="IPR004314">
    <property type="entry name" value="Neprosin"/>
</dbReference>
<evidence type="ECO:0000259" key="2">
    <source>
        <dbReference type="PROSITE" id="PS52045"/>
    </source>
</evidence>
<accession>A0AAD4SHH8</accession>
<dbReference type="EMBL" id="JAJJMB010010543">
    <property type="protein sequence ID" value="KAI3907996.1"/>
    <property type="molecule type" value="Genomic_DNA"/>
</dbReference>
<evidence type="ECO:0000313" key="4">
    <source>
        <dbReference type="Proteomes" id="UP001202328"/>
    </source>
</evidence>
<dbReference type="Gene3D" id="3.90.1320.10">
    <property type="entry name" value="Outer-capsid protein sigma 3, large lobe"/>
    <property type="match status" value="1"/>
</dbReference>
<reference evidence="3" key="1">
    <citation type="submission" date="2022-04" db="EMBL/GenBank/DDBJ databases">
        <title>A functionally conserved STORR gene fusion in Papaver species that diverged 16.8 million years ago.</title>
        <authorList>
            <person name="Catania T."/>
        </authorList>
    </citation>
    <scope>NUCLEOTIDE SEQUENCE</scope>
    <source>
        <strain evidence="3">S-188037</strain>
    </source>
</reference>
<proteinExistence type="predicted"/>
<dbReference type="InterPro" id="IPR025521">
    <property type="entry name" value="Neprosin_propep"/>
</dbReference>
<name>A0AAD4SHH8_9MAGN</name>